<dbReference type="RefSeq" id="WP_186881525.1">
    <property type="nucleotide sequence ID" value="NZ_JACOGG010000011.1"/>
</dbReference>
<name>A0A923I2N1_9BURK</name>
<dbReference type="SUPFAM" id="SSF109604">
    <property type="entry name" value="HD-domain/PDEase-like"/>
    <property type="match status" value="1"/>
</dbReference>
<gene>
    <name evidence="2" type="ORF">H8K47_11345</name>
</gene>
<dbReference type="Gene3D" id="1.10.3210.10">
    <property type="entry name" value="Hypothetical protein af1432"/>
    <property type="match status" value="1"/>
</dbReference>
<organism evidence="2 3">
    <name type="scientific">Undibacterium rugosum</name>
    <dbReference type="NCBI Taxonomy" id="2762291"/>
    <lineage>
        <taxon>Bacteria</taxon>
        <taxon>Pseudomonadati</taxon>
        <taxon>Pseudomonadota</taxon>
        <taxon>Betaproteobacteria</taxon>
        <taxon>Burkholderiales</taxon>
        <taxon>Oxalobacteraceae</taxon>
        <taxon>Undibacterium</taxon>
    </lineage>
</organism>
<reference evidence="2" key="1">
    <citation type="submission" date="2020-08" db="EMBL/GenBank/DDBJ databases">
        <title>Novel species isolated from subtropical streams in China.</title>
        <authorList>
            <person name="Lu H."/>
        </authorList>
    </citation>
    <scope>NUCLEOTIDE SEQUENCE</scope>
    <source>
        <strain evidence="2">CY7W</strain>
    </source>
</reference>
<dbReference type="InterPro" id="IPR013976">
    <property type="entry name" value="HDOD"/>
</dbReference>
<dbReference type="CDD" id="cd00077">
    <property type="entry name" value="HDc"/>
    <property type="match status" value="1"/>
</dbReference>
<dbReference type="SMART" id="SM00471">
    <property type="entry name" value="HDc"/>
    <property type="match status" value="1"/>
</dbReference>
<dbReference type="PANTHER" id="PTHR33525:SF3">
    <property type="entry name" value="RIBONUCLEASE Y"/>
    <property type="match status" value="1"/>
</dbReference>
<keyword evidence="3" id="KW-1185">Reference proteome</keyword>
<dbReference type="AlphaFoldDB" id="A0A923I2N1"/>
<dbReference type="PROSITE" id="PS51833">
    <property type="entry name" value="HDOD"/>
    <property type="match status" value="1"/>
</dbReference>
<evidence type="ECO:0000313" key="2">
    <source>
        <dbReference type="EMBL" id="MBC3935957.1"/>
    </source>
</evidence>
<proteinExistence type="predicted"/>
<dbReference type="InterPro" id="IPR003607">
    <property type="entry name" value="HD/PDEase_dom"/>
</dbReference>
<evidence type="ECO:0000259" key="1">
    <source>
        <dbReference type="PROSITE" id="PS51833"/>
    </source>
</evidence>
<dbReference type="InterPro" id="IPR006675">
    <property type="entry name" value="HDIG_dom"/>
</dbReference>
<dbReference type="Proteomes" id="UP000612361">
    <property type="component" value="Unassembled WGS sequence"/>
</dbReference>
<evidence type="ECO:0000313" key="3">
    <source>
        <dbReference type="Proteomes" id="UP000612361"/>
    </source>
</evidence>
<protein>
    <submittedName>
        <fullName evidence="2">HDOD domain-containing protein</fullName>
    </submittedName>
</protein>
<dbReference type="NCBIfam" id="TIGR00277">
    <property type="entry name" value="HDIG"/>
    <property type="match status" value="1"/>
</dbReference>
<sequence length="280" mass="31519">MSSIFADQLVLALEELPSLPQVLSELIEAIDHDNVDQHCITMRIAQDQILTSKTLRLANSSFYGLSYRVNSLSDAVFILGFRSLRTLVTSAAIANLLHRFVLDRKDVDYFFEHSISVAIFAKLLAAHVCANQEQAFTTGLIHDLGKLALVTKFPDEYAEVTHYQKEHACARYEAENAVLSTSHASIGAMLACKWRFPLEMQQAVSAHHDPITAETSELSILMTVANIFAKVRGSDEERIHMLRESGYAWQRMELNEELCKSMFATEKQQFAEISQILLSH</sequence>
<dbReference type="EMBL" id="JACOGG010000011">
    <property type="protein sequence ID" value="MBC3935957.1"/>
    <property type="molecule type" value="Genomic_DNA"/>
</dbReference>
<dbReference type="Pfam" id="PF08668">
    <property type="entry name" value="HDOD"/>
    <property type="match status" value="1"/>
</dbReference>
<dbReference type="InterPro" id="IPR052340">
    <property type="entry name" value="RNase_Y/CdgJ"/>
</dbReference>
<comment type="caution">
    <text evidence="2">The sequence shown here is derived from an EMBL/GenBank/DDBJ whole genome shotgun (WGS) entry which is preliminary data.</text>
</comment>
<dbReference type="PANTHER" id="PTHR33525">
    <property type="match status" value="1"/>
</dbReference>
<feature type="domain" description="HDOD" evidence="1">
    <location>
        <begin position="16"/>
        <end position="210"/>
    </location>
</feature>
<accession>A0A923I2N1</accession>